<organism evidence="1 2">
    <name type="scientific">Oligosphaera ethanolica</name>
    <dbReference type="NCBI Taxonomy" id="760260"/>
    <lineage>
        <taxon>Bacteria</taxon>
        <taxon>Pseudomonadati</taxon>
        <taxon>Lentisphaerota</taxon>
        <taxon>Oligosphaeria</taxon>
        <taxon>Oligosphaerales</taxon>
        <taxon>Oligosphaeraceae</taxon>
        <taxon>Oligosphaera</taxon>
    </lineage>
</organism>
<keyword evidence="2" id="KW-1185">Reference proteome</keyword>
<sequence>MLLFLLGFDTYFGHVLMKTAFIAEVFAVPLQKAVQHMYCPVDDNQQGIGGGNTVARIEPWREFGFLREDVRAGIVVEVIAKGCRIEAQSENGGRCRGRMWPWHLVVIQKPGDVIISQFAETRSANVNELNCGRNRSFQPFRAFNEVFDSRTRSLSHLVVLSSTWIVRVIQEPATKIERGKLDDVGHGVGIEPPVSAA</sequence>
<evidence type="ECO:0000313" key="1">
    <source>
        <dbReference type="EMBL" id="MDQ0290216.1"/>
    </source>
</evidence>
<gene>
    <name evidence="1" type="ORF">J3R75_002323</name>
</gene>
<dbReference type="Proteomes" id="UP001238163">
    <property type="component" value="Unassembled WGS sequence"/>
</dbReference>
<accession>A0AAE4AP05</accession>
<evidence type="ECO:0000313" key="2">
    <source>
        <dbReference type="Proteomes" id="UP001238163"/>
    </source>
</evidence>
<dbReference type="AlphaFoldDB" id="A0AAE4AP05"/>
<dbReference type="RefSeq" id="WP_307261628.1">
    <property type="nucleotide sequence ID" value="NZ_JAUSVL010000001.1"/>
</dbReference>
<name>A0AAE4AP05_9BACT</name>
<reference evidence="1" key="1">
    <citation type="submission" date="2023-07" db="EMBL/GenBank/DDBJ databases">
        <title>Genomic Encyclopedia of Type Strains, Phase IV (KMG-IV): sequencing the most valuable type-strain genomes for metagenomic binning, comparative biology and taxonomic classification.</title>
        <authorList>
            <person name="Goeker M."/>
        </authorList>
    </citation>
    <scope>NUCLEOTIDE SEQUENCE</scope>
    <source>
        <strain evidence="1">DSM 24202</strain>
    </source>
</reference>
<comment type="caution">
    <text evidence="1">The sequence shown here is derived from an EMBL/GenBank/DDBJ whole genome shotgun (WGS) entry which is preliminary data.</text>
</comment>
<proteinExistence type="predicted"/>
<protein>
    <submittedName>
        <fullName evidence="1">Uncharacterized protein</fullName>
    </submittedName>
</protein>
<dbReference type="EMBL" id="JAUSVL010000001">
    <property type="protein sequence ID" value="MDQ0290216.1"/>
    <property type="molecule type" value="Genomic_DNA"/>
</dbReference>